<dbReference type="Proteomes" id="UP001285636">
    <property type="component" value="Unassembled WGS sequence"/>
</dbReference>
<accession>A0AAJ2KVI9</accession>
<dbReference type="Gene3D" id="1.10.260.40">
    <property type="entry name" value="lambda repressor-like DNA-binding domains"/>
    <property type="match status" value="1"/>
</dbReference>
<proteinExistence type="predicted"/>
<dbReference type="InterPro" id="IPR050807">
    <property type="entry name" value="TransReg_Diox_bact_type"/>
</dbReference>
<protein>
    <submittedName>
        <fullName evidence="3">Helix-turn-helix transcriptional regulator</fullName>
    </submittedName>
</protein>
<comment type="caution">
    <text evidence="3">The sequence shown here is derived from an EMBL/GenBank/DDBJ whole genome shotgun (WGS) entry which is preliminary data.</text>
</comment>
<dbReference type="PANTHER" id="PTHR46797:SF1">
    <property type="entry name" value="METHYLPHOSPHONATE SYNTHASE"/>
    <property type="match status" value="1"/>
</dbReference>
<dbReference type="GO" id="GO:0003700">
    <property type="term" value="F:DNA-binding transcription factor activity"/>
    <property type="evidence" value="ECO:0007669"/>
    <property type="project" value="TreeGrafter"/>
</dbReference>
<name>A0AAJ2KVI9_ALKPS</name>
<dbReference type="InterPro" id="IPR010982">
    <property type="entry name" value="Lambda_DNA-bd_dom_sf"/>
</dbReference>
<dbReference type="CDD" id="cd00093">
    <property type="entry name" value="HTH_XRE"/>
    <property type="match status" value="1"/>
</dbReference>
<dbReference type="InterPro" id="IPR001387">
    <property type="entry name" value="Cro/C1-type_HTH"/>
</dbReference>
<dbReference type="PROSITE" id="PS50943">
    <property type="entry name" value="HTH_CROC1"/>
    <property type="match status" value="1"/>
</dbReference>
<keyword evidence="1" id="KW-0238">DNA-binding</keyword>
<dbReference type="AlphaFoldDB" id="A0AAJ2KVI9"/>
<sequence length="93" mass="10710">MFKTIRSIRKQKGYTQEFVANQSGIARSFYTHIESGSKKPSVSVAKKIARTLSVPWTIFFEDECSLKEHKKEQSSEVNYFDTDTKTPLKDVTE</sequence>
<dbReference type="GO" id="GO:0003677">
    <property type="term" value="F:DNA binding"/>
    <property type="evidence" value="ECO:0007669"/>
    <property type="project" value="UniProtKB-KW"/>
</dbReference>
<reference evidence="3" key="1">
    <citation type="submission" date="2023-10" db="EMBL/GenBank/DDBJ databases">
        <title>Screening of Alkalihalophilus pseudofirmusBZ-TG-HK211 and Its Alleviation of Salt Stress on Rapeseed Growth.</title>
        <authorList>
            <person name="Zhao B."/>
            <person name="Guo T."/>
        </authorList>
    </citation>
    <scope>NUCLEOTIDE SEQUENCE</scope>
    <source>
        <strain evidence="3">BZ-TG-HK211</strain>
    </source>
</reference>
<evidence type="ECO:0000259" key="2">
    <source>
        <dbReference type="PROSITE" id="PS50943"/>
    </source>
</evidence>
<dbReference type="GO" id="GO:0005829">
    <property type="term" value="C:cytosol"/>
    <property type="evidence" value="ECO:0007669"/>
    <property type="project" value="TreeGrafter"/>
</dbReference>
<dbReference type="SMART" id="SM00530">
    <property type="entry name" value="HTH_XRE"/>
    <property type="match status" value="1"/>
</dbReference>
<dbReference type="RefSeq" id="WP_323465643.1">
    <property type="nucleotide sequence ID" value="NZ_CP144224.1"/>
</dbReference>
<dbReference type="SUPFAM" id="SSF47413">
    <property type="entry name" value="lambda repressor-like DNA-binding domains"/>
    <property type="match status" value="1"/>
</dbReference>
<gene>
    <name evidence="3" type="ORF">RYX45_01285</name>
</gene>
<feature type="domain" description="HTH cro/C1-type" evidence="2">
    <location>
        <begin position="5"/>
        <end position="59"/>
    </location>
</feature>
<evidence type="ECO:0000313" key="4">
    <source>
        <dbReference type="Proteomes" id="UP001285636"/>
    </source>
</evidence>
<organism evidence="3 4">
    <name type="scientific">Alkalihalophilus pseudofirmus</name>
    <name type="common">Bacillus pseudofirmus</name>
    <dbReference type="NCBI Taxonomy" id="79885"/>
    <lineage>
        <taxon>Bacteria</taxon>
        <taxon>Bacillati</taxon>
        <taxon>Bacillota</taxon>
        <taxon>Bacilli</taxon>
        <taxon>Bacillales</taxon>
        <taxon>Bacillaceae</taxon>
        <taxon>Alkalihalophilus</taxon>
    </lineage>
</organism>
<dbReference type="PANTHER" id="PTHR46797">
    <property type="entry name" value="HTH-TYPE TRANSCRIPTIONAL REGULATOR"/>
    <property type="match status" value="1"/>
</dbReference>
<dbReference type="EMBL" id="JAWJAY010000001">
    <property type="protein sequence ID" value="MDV2883795.1"/>
    <property type="molecule type" value="Genomic_DNA"/>
</dbReference>
<evidence type="ECO:0000313" key="3">
    <source>
        <dbReference type="EMBL" id="MDV2883795.1"/>
    </source>
</evidence>
<dbReference type="Pfam" id="PF01381">
    <property type="entry name" value="HTH_3"/>
    <property type="match status" value="1"/>
</dbReference>
<evidence type="ECO:0000256" key="1">
    <source>
        <dbReference type="ARBA" id="ARBA00023125"/>
    </source>
</evidence>